<reference evidence="6 7" key="1">
    <citation type="submission" date="2013-09" db="EMBL/GenBank/DDBJ databases">
        <title>Whole genome shotgun sequence of Vibrio azureus NBRC 104587.</title>
        <authorList>
            <person name="Isaki S."/>
            <person name="Hosoyama A."/>
            <person name="Numata M."/>
            <person name="Hashimoto M."/>
            <person name="Hosoyama Y."/>
            <person name="Tsuchikane K."/>
            <person name="Noguchi M."/>
            <person name="Hirakata S."/>
            <person name="Ichikawa N."/>
            <person name="Ohji S."/>
            <person name="Yamazoe A."/>
            <person name="Fujita N."/>
        </authorList>
    </citation>
    <scope>NUCLEOTIDE SEQUENCE [LARGE SCALE GENOMIC DNA]</scope>
    <source>
        <strain evidence="6 7">NBRC 104587</strain>
    </source>
</reference>
<dbReference type="RefSeq" id="WP_021710858.1">
    <property type="nucleotide sequence ID" value="NZ_BAOB01000500.1"/>
</dbReference>
<proteinExistence type="predicted"/>
<dbReference type="SUPFAM" id="SSF55073">
    <property type="entry name" value="Nucleotide cyclase"/>
    <property type="match status" value="1"/>
</dbReference>
<dbReference type="GO" id="GO:0043709">
    <property type="term" value="P:cell adhesion involved in single-species biofilm formation"/>
    <property type="evidence" value="ECO:0007669"/>
    <property type="project" value="TreeGrafter"/>
</dbReference>
<evidence type="ECO:0000313" key="7">
    <source>
        <dbReference type="Proteomes" id="UP000016567"/>
    </source>
</evidence>
<keyword evidence="4" id="KW-0812">Transmembrane</keyword>
<dbReference type="SMART" id="SM00267">
    <property type="entry name" value="GGDEF"/>
    <property type="match status" value="1"/>
</dbReference>
<dbReference type="CDD" id="cd01949">
    <property type="entry name" value="GGDEF"/>
    <property type="match status" value="1"/>
</dbReference>
<sequence>MKWIHKLVLVLLIFTVSSITLHTFFGDKRTINITPTQYHILPTNDGAVGGESQSSITFQNNRITLQCDLKKSQYEWPYCGVSIPINLQHKDKGLDLSNYHTVRLKLRYMTKNNSTSPSLRLYLKNYNPAYSTSGEEYTLKYNGIQFYPQAKAEVIEIPIANLQVMTWWLNDNDVSIEHSAPEFSNVTVIDIATGADTRLGEHKIIIEKIEFVGKYLELSTLLFFLLIMWMALGMGVSLYEMRKSKVAYRKARRRHRHLEKVNNNLRAQNFQFAELAHRDALTGAMNRHAIKGWLDQKVHNVKEGDNAFSILYLDVDRFKSINDVFGHLIGDDVLREFVMVLSDSITEEERLVRWGGEEFVVFCPKTSLTEAKKRAERLRRNVEQHLWVHGEKMTCSIGVAQMGNEHLPETMARADEALYQAKRNGRNRTEVHYGGDSVVKEG</sequence>
<protein>
    <recommendedName>
        <fullName evidence="2">diguanylate cyclase</fullName>
        <ecNumber evidence="2">2.7.7.65</ecNumber>
    </recommendedName>
</protein>
<name>U3ATN0_9VIBR</name>
<dbReference type="InterPro" id="IPR050469">
    <property type="entry name" value="Diguanylate_Cyclase"/>
</dbReference>
<dbReference type="Gene3D" id="3.30.70.270">
    <property type="match status" value="1"/>
</dbReference>
<dbReference type="InterPro" id="IPR043128">
    <property type="entry name" value="Rev_trsase/Diguanyl_cyclase"/>
</dbReference>
<dbReference type="OrthoDB" id="9803824at2"/>
<dbReference type="EMBL" id="BATL01000062">
    <property type="protein sequence ID" value="GAD77115.1"/>
    <property type="molecule type" value="Genomic_DNA"/>
</dbReference>
<keyword evidence="4" id="KW-0472">Membrane</keyword>
<comment type="catalytic activity">
    <reaction evidence="3">
        <text>2 GTP = 3',3'-c-di-GMP + 2 diphosphate</text>
        <dbReference type="Rhea" id="RHEA:24898"/>
        <dbReference type="ChEBI" id="CHEBI:33019"/>
        <dbReference type="ChEBI" id="CHEBI:37565"/>
        <dbReference type="ChEBI" id="CHEBI:58805"/>
        <dbReference type="EC" id="2.7.7.65"/>
    </reaction>
</comment>
<dbReference type="GO" id="GO:1902201">
    <property type="term" value="P:negative regulation of bacterial-type flagellum-dependent cell motility"/>
    <property type="evidence" value="ECO:0007669"/>
    <property type="project" value="TreeGrafter"/>
</dbReference>
<evidence type="ECO:0000256" key="4">
    <source>
        <dbReference type="SAM" id="Phobius"/>
    </source>
</evidence>
<evidence type="ECO:0000256" key="2">
    <source>
        <dbReference type="ARBA" id="ARBA00012528"/>
    </source>
</evidence>
<comment type="caution">
    <text evidence="6">The sequence shown here is derived from an EMBL/GenBank/DDBJ whole genome shotgun (WGS) entry which is preliminary data.</text>
</comment>
<dbReference type="InterPro" id="IPR008979">
    <property type="entry name" value="Galactose-bd-like_sf"/>
</dbReference>
<comment type="cofactor">
    <cofactor evidence="1">
        <name>Mg(2+)</name>
        <dbReference type="ChEBI" id="CHEBI:18420"/>
    </cofactor>
</comment>
<keyword evidence="4" id="KW-1133">Transmembrane helix</keyword>
<evidence type="ECO:0000259" key="5">
    <source>
        <dbReference type="PROSITE" id="PS50887"/>
    </source>
</evidence>
<dbReference type="EC" id="2.7.7.65" evidence="2"/>
<accession>U3ATN0</accession>
<dbReference type="STRING" id="1219077.VAZ01S_062_00180"/>
<evidence type="ECO:0000313" key="6">
    <source>
        <dbReference type="EMBL" id="GAD77115.1"/>
    </source>
</evidence>
<dbReference type="Pfam" id="PF00990">
    <property type="entry name" value="GGDEF"/>
    <property type="match status" value="1"/>
</dbReference>
<dbReference type="GO" id="GO:0005886">
    <property type="term" value="C:plasma membrane"/>
    <property type="evidence" value="ECO:0007669"/>
    <property type="project" value="TreeGrafter"/>
</dbReference>
<evidence type="ECO:0000256" key="3">
    <source>
        <dbReference type="ARBA" id="ARBA00034247"/>
    </source>
</evidence>
<dbReference type="GO" id="GO:0052621">
    <property type="term" value="F:diguanylate cyclase activity"/>
    <property type="evidence" value="ECO:0007669"/>
    <property type="project" value="UniProtKB-EC"/>
</dbReference>
<feature type="transmembrane region" description="Helical" evidence="4">
    <location>
        <begin position="218"/>
        <end position="239"/>
    </location>
</feature>
<organism evidence="6 7">
    <name type="scientific">Vibrio azureus NBRC 104587</name>
    <dbReference type="NCBI Taxonomy" id="1219077"/>
    <lineage>
        <taxon>Bacteria</taxon>
        <taxon>Pseudomonadati</taxon>
        <taxon>Pseudomonadota</taxon>
        <taxon>Gammaproteobacteria</taxon>
        <taxon>Vibrionales</taxon>
        <taxon>Vibrionaceae</taxon>
        <taxon>Vibrio</taxon>
    </lineage>
</organism>
<keyword evidence="7" id="KW-1185">Reference proteome</keyword>
<dbReference type="InterPro" id="IPR029787">
    <property type="entry name" value="Nucleotide_cyclase"/>
</dbReference>
<dbReference type="Proteomes" id="UP000016567">
    <property type="component" value="Unassembled WGS sequence"/>
</dbReference>
<gene>
    <name evidence="6" type="ORF">VAZ01S_062_00180</name>
</gene>
<dbReference type="PANTHER" id="PTHR45138">
    <property type="entry name" value="REGULATORY COMPONENTS OF SENSORY TRANSDUCTION SYSTEM"/>
    <property type="match status" value="1"/>
</dbReference>
<feature type="domain" description="GGDEF" evidence="5">
    <location>
        <begin position="306"/>
        <end position="434"/>
    </location>
</feature>
<dbReference type="eggNOG" id="COG3706">
    <property type="taxonomic scope" value="Bacteria"/>
</dbReference>
<dbReference type="FunFam" id="3.30.70.270:FF:000001">
    <property type="entry name" value="Diguanylate cyclase domain protein"/>
    <property type="match status" value="1"/>
</dbReference>
<dbReference type="PANTHER" id="PTHR45138:SF9">
    <property type="entry name" value="DIGUANYLATE CYCLASE DGCM-RELATED"/>
    <property type="match status" value="1"/>
</dbReference>
<dbReference type="PROSITE" id="PS50887">
    <property type="entry name" value="GGDEF"/>
    <property type="match status" value="1"/>
</dbReference>
<dbReference type="NCBIfam" id="TIGR00254">
    <property type="entry name" value="GGDEF"/>
    <property type="match status" value="1"/>
</dbReference>
<dbReference type="InterPro" id="IPR000160">
    <property type="entry name" value="GGDEF_dom"/>
</dbReference>
<evidence type="ECO:0000256" key="1">
    <source>
        <dbReference type="ARBA" id="ARBA00001946"/>
    </source>
</evidence>
<dbReference type="SUPFAM" id="SSF49785">
    <property type="entry name" value="Galactose-binding domain-like"/>
    <property type="match status" value="1"/>
</dbReference>
<dbReference type="AlphaFoldDB" id="U3ATN0"/>